<evidence type="ECO:0000313" key="2">
    <source>
        <dbReference type="Proteomes" id="UP001498398"/>
    </source>
</evidence>
<gene>
    <name evidence="1" type="primary">PSE1_2</name>
    <name evidence="1" type="ORF">VKT23_012438</name>
</gene>
<comment type="caution">
    <text evidence="1">The sequence shown here is derived from an EMBL/GenBank/DDBJ whole genome shotgun (WGS) entry which is preliminary data.</text>
</comment>
<name>A0ABR1J8P7_9AGAR</name>
<dbReference type="EMBL" id="JBANRG010000030">
    <property type="protein sequence ID" value="KAK7451759.1"/>
    <property type="molecule type" value="Genomic_DNA"/>
</dbReference>
<dbReference type="Proteomes" id="UP001498398">
    <property type="component" value="Unassembled WGS sequence"/>
</dbReference>
<reference evidence="1 2" key="1">
    <citation type="submission" date="2024-01" db="EMBL/GenBank/DDBJ databases">
        <title>A draft genome for the cacao thread blight pathogen Marasmiellus scandens.</title>
        <authorList>
            <person name="Baruah I.K."/>
            <person name="Leung J."/>
            <person name="Bukari Y."/>
            <person name="Amoako-Attah I."/>
            <person name="Meinhardt L.W."/>
            <person name="Bailey B.A."/>
            <person name="Cohen S.P."/>
        </authorList>
    </citation>
    <scope>NUCLEOTIDE SEQUENCE [LARGE SCALE GENOMIC DNA]</scope>
    <source>
        <strain evidence="1 2">GH-19</strain>
    </source>
</reference>
<keyword evidence="2" id="KW-1185">Reference proteome</keyword>
<organism evidence="1 2">
    <name type="scientific">Marasmiellus scandens</name>
    <dbReference type="NCBI Taxonomy" id="2682957"/>
    <lineage>
        <taxon>Eukaryota</taxon>
        <taxon>Fungi</taxon>
        <taxon>Dikarya</taxon>
        <taxon>Basidiomycota</taxon>
        <taxon>Agaricomycotina</taxon>
        <taxon>Agaricomycetes</taxon>
        <taxon>Agaricomycetidae</taxon>
        <taxon>Agaricales</taxon>
        <taxon>Marasmiineae</taxon>
        <taxon>Omphalotaceae</taxon>
        <taxon>Marasmiellus</taxon>
    </lineage>
</organism>
<accession>A0ABR1J8P7</accession>
<proteinExistence type="predicted"/>
<evidence type="ECO:0000313" key="1">
    <source>
        <dbReference type="EMBL" id="KAK7451759.1"/>
    </source>
</evidence>
<protein>
    <submittedName>
        <fullName evidence="1">Importin subunit beta-3</fullName>
    </submittedName>
</protein>
<sequence length="108" mass="12211">MMITEWMRTMKMQTMKPRKKRSLCEAQPEMLKVRQTNRHVIAYNTTIYCVDLDSLMVHACLEGMAKIDKDTPFGVPSGLAGWLAGDPSTSSLVKNNSPPAFYEQSLIE</sequence>